<comment type="caution">
    <text evidence="2">The sequence shown here is derived from an EMBL/GenBank/DDBJ whole genome shotgun (WGS) entry which is preliminary data.</text>
</comment>
<evidence type="ECO:0000259" key="1">
    <source>
        <dbReference type="Pfam" id="PF12850"/>
    </source>
</evidence>
<evidence type="ECO:0000313" key="2">
    <source>
        <dbReference type="EMBL" id="EJW95354.1"/>
    </source>
</evidence>
<dbReference type="EMBL" id="AMCI01005848">
    <property type="protein sequence ID" value="EJW95354.1"/>
    <property type="molecule type" value="Genomic_DNA"/>
</dbReference>
<organism evidence="2">
    <name type="scientific">gut metagenome</name>
    <dbReference type="NCBI Taxonomy" id="749906"/>
    <lineage>
        <taxon>unclassified sequences</taxon>
        <taxon>metagenomes</taxon>
        <taxon>organismal metagenomes</taxon>
    </lineage>
</organism>
<accession>J9G786</accession>
<dbReference type="Gene3D" id="3.60.21.10">
    <property type="match status" value="1"/>
</dbReference>
<protein>
    <submittedName>
        <fullName evidence="2">Phosphodiesterase family protein</fullName>
    </submittedName>
</protein>
<dbReference type="NCBIfam" id="NF006988">
    <property type="entry name" value="PRK09453.1"/>
    <property type="match status" value="1"/>
</dbReference>
<dbReference type="SUPFAM" id="SSF56300">
    <property type="entry name" value="Metallo-dependent phosphatases"/>
    <property type="match status" value="1"/>
</dbReference>
<dbReference type="Pfam" id="PF12850">
    <property type="entry name" value="Metallophos_2"/>
    <property type="match status" value="1"/>
</dbReference>
<name>J9G786_9ZZZZ</name>
<feature type="domain" description="Calcineurin-like phosphoesterase" evidence="1">
    <location>
        <begin position="1"/>
        <end position="162"/>
    </location>
</feature>
<dbReference type="InterPro" id="IPR029052">
    <property type="entry name" value="Metallo-depent_PP-like"/>
</dbReference>
<reference evidence="2" key="1">
    <citation type="journal article" date="2012" name="PLoS ONE">
        <title>Gene sets for utilization of primary and secondary nutrition supplies in the distal gut of endangered iberian lynx.</title>
        <authorList>
            <person name="Alcaide M."/>
            <person name="Messina E."/>
            <person name="Richter M."/>
            <person name="Bargiela R."/>
            <person name="Peplies J."/>
            <person name="Huws S.A."/>
            <person name="Newbold C.J."/>
            <person name="Golyshin P.N."/>
            <person name="Simon M.A."/>
            <person name="Lopez G."/>
            <person name="Yakimov M.M."/>
            <person name="Ferrer M."/>
        </authorList>
    </citation>
    <scope>NUCLEOTIDE SEQUENCE</scope>
</reference>
<dbReference type="InterPro" id="IPR000979">
    <property type="entry name" value="Phosphodiesterase_MJ0936/Vps29"/>
</dbReference>
<sequence>MKYLIVSDIHGSYPALEKVLDYFERNHCDLLCLMGDVLNYGPRNGLPEGLDPQRVAATLNAMADRIVALRGNCDSEVDQMLLHFPLMADYVLLVDEGKRLFLTHGHVYKEEQLPKLGIDAFFYGHTHLQHITPATEGRPLIVNTGSPTFPKGGNPPTFAVYEGGRISLHLLDGEEIASAQLG</sequence>
<dbReference type="NCBIfam" id="TIGR00040">
    <property type="entry name" value="yfcE"/>
    <property type="match status" value="1"/>
</dbReference>
<gene>
    <name evidence="2" type="ORF">EVA_16534</name>
</gene>
<dbReference type="AlphaFoldDB" id="J9G786"/>
<dbReference type="InterPro" id="IPR024654">
    <property type="entry name" value="Calcineurin-like_PHP_lpxH"/>
</dbReference>
<proteinExistence type="predicted"/>